<keyword evidence="2" id="KW-1185">Reference proteome</keyword>
<dbReference type="RefSeq" id="WP_314509883.1">
    <property type="nucleotide sequence ID" value="NZ_JASJOU010000002.1"/>
</dbReference>
<organism evidence="1 2">
    <name type="scientific">Xanthocytophaga agilis</name>
    <dbReference type="NCBI Taxonomy" id="3048010"/>
    <lineage>
        <taxon>Bacteria</taxon>
        <taxon>Pseudomonadati</taxon>
        <taxon>Bacteroidota</taxon>
        <taxon>Cytophagia</taxon>
        <taxon>Cytophagales</taxon>
        <taxon>Rhodocytophagaceae</taxon>
        <taxon>Xanthocytophaga</taxon>
    </lineage>
</organism>
<dbReference type="EMBL" id="JASJOU010000002">
    <property type="protein sequence ID" value="MDJ1500349.1"/>
    <property type="molecule type" value="Genomic_DNA"/>
</dbReference>
<comment type="caution">
    <text evidence="1">The sequence shown here is derived from an EMBL/GenBank/DDBJ whole genome shotgun (WGS) entry which is preliminary data.</text>
</comment>
<dbReference type="Gene3D" id="2.60.120.200">
    <property type="match status" value="1"/>
</dbReference>
<sequence length="156" mass="16960">MPISTSYFPLQFKKSYWLVLVLYLLYFPGWSQNLQQGLVACYPFEGNANDFSGNSNNGYVNGATLTTGRHGEPNSAYLFNGKGNYIELYSARLKNPSYSYSLWVKPVKLPSTGEASIIFSMGSTGGDQNLSINNSYANMPSGYGGGGYSIPGSDPI</sequence>
<proteinExistence type="predicted"/>
<dbReference type="GO" id="GO:0004553">
    <property type="term" value="F:hydrolase activity, hydrolyzing O-glycosyl compounds"/>
    <property type="evidence" value="ECO:0007669"/>
    <property type="project" value="UniProtKB-ARBA"/>
</dbReference>
<evidence type="ECO:0000313" key="2">
    <source>
        <dbReference type="Proteomes" id="UP001232063"/>
    </source>
</evidence>
<dbReference type="Proteomes" id="UP001232063">
    <property type="component" value="Unassembled WGS sequence"/>
</dbReference>
<protein>
    <submittedName>
        <fullName evidence="1">Uncharacterized protein</fullName>
    </submittedName>
</protein>
<dbReference type="InterPro" id="IPR013320">
    <property type="entry name" value="ConA-like_dom_sf"/>
</dbReference>
<reference evidence="1" key="1">
    <citation type="submission" date="2023-05" db="EMBL/GenBank/DDBJ databases">
        <authorList>
            <person name="Zhang X."/>
        </authorList>
    </citation>
    <scope>NUCLEOTIDE SEQUENCE</scope>
    <source>
        <strain evidence="1">BD1B2-1</strain>
    </source>
</reference>
<evidence type="ECO:0000313" key="1">
    <source>
        <dbReference type="EMBL" id="MDJ1500349.1"/>
    </source>
</evidence>
<accession>A0AAE3R2X0</accession>
<dbReference type="SUPFAM" id="SSF49899">
    <property type="entry name" value="Concanavalin A-like lectins/glucanases"/>
    <property type="match status" value="1"/>
</dbReference>
<dbReference type="GO" id="GO:0005975">
    <property type="term" value="P:carbohydrate metabolic process"/>
    <property type="evidence" value="ECO:0007669"/>
    <property type="project" value="UniProtKB-ARBA"/>
</dbReference>
<gene>
    <name evidence="1" type="ORF">QNI22_06825</name>
</gene>
<name>A0AAE3R2X0_9BACT</name>
<dbReference type="AlphaFoldDB" id="A0AAE3R2X0"/>